<proteinExistence type="predicted"/>
<evidence type="ECO:0000259" key="1">
    <source>
        <dbReference type="Pfam" id="PF00148"/>
    </source>
</evidence>
<reference evidence="2 3" key="1">
    <citation type="journal article" date="2009" name="Stand. Genomic Sci.">
        <title>Complete genome sequence of Methanocorpusculum labreanum type strain Z.</title>
        <authorList>
            <person name="Anderson I.J."/>
            <person name="Sieprawska-Lupa M."/>
            <person name="Goltsman E."/>
            <person name="Lapidus A."/>
            <person name="Copeland A."/>
            <person name="Glavina Del Rio T."/>
            <person name="Tice H."/>
            <person name="Dalin E."/>
            <person name="Barry K."/>
            <person name="Pitluck S."/>
            <person name="Hauser L."/>
            <person name="Land M."/>
            <person name="Lucas S."/>
            <person name="Richardson P."/>
            <person name="Whitman W.B."/>
            <person name="Kyrpides N.C."/>
        </authorList>
    </citation>
    <scope>NUCLEOTIDE SEQUENCE [LARGE SCALE GENOMIC DNA]</scope>
    <source>
        <strain evidence="3">ATCC 43576 / DSM 4855 / Z</strain>
    </source>
</reference>
<dbReference type="Gene3D" id="3.40.50.1980">
    <property type="entry name" value="Nitrogenase molybdenum iron protein domain"/>
    <property type="match status" value="2"/>
</dbReference>
<dbReference type="eggNOG" id="arCOG00598">
    <property type="taxonomic scope" value="Archaea"/>
</dbReference>
<evidence type="ECO:0000313" key="2">
    <source>
        <dbReference type="EMBL" id="ABN07209.1"/>
    </source>
</evidence>
<dbReference type="SUPFAM" id="SSF53807">
    <property type="entry name" value="Helical backbone' metal receptor"/>
    <property type="match status" value="1"/>
</dbReference>
<name>A2SSA3_METLZ</name>
<sequence>MNKLCFCSTTYGGYGIVRVGSLIPESYLLFVCPPSCGRHTSINAIQQKYKNRISYLFFDEHELALGMVEDELCNAIDELLPQIQRPKVFLVYICCVLYLAGFDEQSTIDELKKRNPDIVFQICLMNPVSADTKRPPGLTMQERMYALLDFSSSQLNTLNFIGNNVPINSNSEIYEVLNKCGVTETLHVSDQPSFEEFKRMGRSKWNLVVRPEAILAAKSLSSRMDFRFVPVSYDIIQIREQYEEIFSMLSARCYLEAYEKRVQEAINKAKDAVGKKPIAVGASAVCRPFSLARSLINYGFVVTDIFGKDVVPFEREAYEWIRTNAPKIVIHDTKDPAMINNIGKCGIAEIAVGYDAGYFSGAESVVDLLGDEGMFGYYGIELLMNLLIESVSHPKDLRKMIEAYGLVA</sequence>
<dbReference type="STRING" id="410358.Mlab_1040"/>
<keyword evidence="3" id="KW-1185">Reference proteome</keyword>
<organism evidence="2 3">
    <name type="scientific">Methanocorpusculum labreanum (strain ATCC 43576 / DSM 4855 / Z)</name>
    <dbReference type="NCBI Taxonomy" id="410358"/>
    <lineage>
        <taxon>Archaea</taxon>
        <taxon>Methanobacteriati</taxon>
        <taxon>Methanobacteriota</taxon>
        <taxon>Stenosarchaea group</taxon>
        <taxon>Methanomicrobia</taxon>
        <taxon>Methanomicrobiales</taxon>
        <taxon>Methanocorpusculaceae</taxon>
        <taxon>Methanocorpusculum</taxon>
    </lineage>
</organism>
<evidence type="ECO:0000313" key="3">
    <source>
        <dbReference type="Proteomes" id="UP000000365"/>
    </source>
</evidence>
<dbReference type="RefSeq" id="WP_011833412.1">
    <property type="nucleotide sequence ID" value="NC_008942.1"/>
</dbReference>
<dbReference type="HOGENOM" id="CLU_051174_0_0_2"/>
<dbReference type="InterPro" id="IPR000510">
    <property type="entry name" value="Nase/OxRdtase_comp1"/>
</dbReference>
<protein>
    <recommendedName>
        <fullName evidence="1">Nitrogenase/oxidoreductase component 1 domain-containing protein</fullName>
    </recommendedName>
</protein>
<dbReference type="Pfam" id="PF00148">
    <property type="entry name" value="Oxidored_nitro"/>
    <property type="match status" value="1"/>
</dbReference>
<dbReference type="KEGG" id="mla:Mlab_1040"/>
<accession>A2SSA3</accession>
<dbReference type="EMBL" id="CP000559">
    <property type="protein sequence ID" value="ABN07209.1"/>
    <property type="molecule type" value="Genomic_DNA"/>
</dbReference>
<dbReference type="Proteomes" id="UP000000365">
    <property type="component" value="Chromosome"/>
</dbReference>
<feature type="domain" description="Nitrogenase/oxidoreductase component 1" evidence="1">
    <location>
        <begin position="17"/>
        <end position="363"/>
    </location>
</feature>
<dbReference type="AlphaFoldDB" id="A2SSA3"/>
<gene>
    <name evidence="2" type="ordered locus">Mlab_1040</name>
</gene>
<dbReference type="GeneID" id="4796130"/>
<dbReference type="GO" id="GO:0016491">
    <property type="term" value="F:oxidoreductase activity"/>
    <property type="evidence" value="ECO:0007669"/>
    <property type="project" value="InterPro"/>
</dbReference>